<dbReference type="InterPro" id="IPR051212">
    <property type="entry name" value="Type-I_RE_S_subunit"/>
</dbReference>
<evidence type="ECO:0000256" key="1">
    <source>
        <dbReference type="ARBA" id="ARBA00010923"/>
    </source>
</evidence>
<dbReference type="SUPFAM" id="SSF116734">
    <property type="entry name" value="DNA methylase specificity domain"/>
    <property type="match status" value="2"/>
</dbReference>
<proteinExistence type="inferred from homology"/>
<dbReference type="Proteomes" id="UP001057474">
    <property type="component" value="Chromosome"/>
</dbReference>
<comment type="similarity">
    <text evidence="1">Belongs to the type-I restriction system S methylase family.</text>
</comment>
<dbReference type="InterPro" id="IPR000055">
    <property type="entry name" value="Restrct_endonuc_typeI_TRD"/>
</dbReference>
<dbReference type="PANTHER" id="PTHR43140:SF1">
    <property type="entry name" value="TYPE I RESTRICTION ENZYME ECOKI SPECIFICITY SUBUNIT"/>
    <property type="match status" value="1"/>
</dbReference>
<evidence type="ECO:0000256" key="2">
    <source>
        <dbReference type="ARBA" id="ARBA00022747"/>
    </source>
</evidence>
<dbReference type="RefSeq" id="WP_252581128.1">
    <property type="nucleotide sequence ID" value="NZ_CP071527.1"/>
</dbReference>
<accession>A0ABY4YBL5</accession>
<evidence type="ECO:0000256" key="4">
    <source>
        <dbReference type="SAM" id="MobiDB-lite"/>
    </source>
</evidence>
<keyword evidence="3" id="KW-0238">DNA-binding</keyword>
<organism evidence="6 7">
    <name type="scientific">Legionella lytica</name>
    <dbReference type="NCBI Taxonomy" id="96232"/>
    <lineage>
        <taxon>Bacteria</taxon>
        <taxon>Pseudomonadati</taxon>
        <taxon>Pseudomonadota</taxon>
        <taxon>Gammaproteobacteria</taxon>
        <taxon>Legionellales</taxon>
        <taxon>Legionellaceae</taxon>
        <taxon>Legionella</taxon>
    </lineage>
</organism>
<dbReference type="GO" id="GO:0004519">
    <property type="term" value="F:endonuclease activity"/>
    <property type="evidence" value="ECO:0007669"/>
    <property type="project" value="UniProtKB-KW"/>
</dbReference>
<evidence type="ECO:0000313" key="6">
    <source>
        <dbReference type="EMBL" id="USQ14527.1"/>
    </source>
</evidence>
<gene>
    <name evidence="6" type="ORF">J2N86_04210</name>
</gene>
<feature type="region of interest" description="Disordered" evidence="4">
    <location>
        <begin position="492"/>
        <end position="516"/>
    </location>
</feature>
<feature type="domain" description="Type I restriction modification DNA specificity" evidence="5">
    <location>
        <begin position="33"/>
        <end position="178"/>
    </location>
</feature>
<keyword evidence="6" id="KW-0540">Nuclease</keyword>
<sequence length="516" mass="58615">MKNQLPSGWITCSLSDLVTDVRKIGGDWDKDTQIEYVDISAIDNQQNTIGFTKTFLLKDAPSRAKQVIKAGDVLFSLVRPYLKNIAAVPSRLNNQIASTGFCVLRPSFGLDEKFLFFKVLTGEFINLVSGKQYGVSYPAVKEEQIKIQLLDLPPLNEQKRIVAKIEELFSELDNGIIALKKAREQLKGYRQALLKHAFEGKLTAKWREENFEKLETQEQLLTRIQHERNTHYQQQLNEWKAKRKPTKPKEPEQITSLLISEVQNLYKLPEGWVFLRLGNFIDKIDAGKSFKCDEREPIAGEIGVAKVSAVTWGEYDESESKTCLDTARVNPDYFIRSGDFILSRANTIELVGACVISRKVTKPIMLSDKTLRINLSSINKKYVLQYLRSHYGRNEIMKRSTGNQESMRNIGQDRIQSIVVPVCGSSEMDLIDTIINEKLESISQVSKEIEIQLLKAETLRQSILKKAFSGRLVPQDPSDESASELLARIRAEKEHKKKPANKSAIKHSRKKVSSEA</sequence>
<keyword evidence="7" id="KW-1185">Reference proteome</keyword>
<keyword evidence="6" id="KW-0378">Hydrolase</keyword>
<keyword evidence="6" id="KW-0255">Endonuclease</keyword>
<dbReference type="EMBL" id="CP071527">
    <property type="protein sequence ID" value="USQ14527.1"/>
    <property type="molecule type" value="Genomic_DNA"/>
</dbReference>
<dbReference type="Gene3D" id="3.90.220.20">
    <property type="entry name" value="DNA methylase specificity domains"/>
    <property type="match status" value="2"/>
</dbReference>
<keyword evidence="2" id="KW-0680">Restriction system</keyword>
<evidence type="ECO:0000256" key="3">
    <source>
        <dbReference type="ARBA" id="ARBA00023125"/>
    </source>
</evidence>
<dbReference type="PANTHER" id="PTHR43140">
    <property type="entry name" value="TYPE-1 RESTRICTION ENZYME ECOKI SPECIFICITY PROTEIN"/>
    <property type="match status" value="1"/>
</dbReference>
<name>A0ABY4YBL5_9GAMM</name>
<protein>
    <submittedName>
        <fullName evidence="6">Restriction endonuclease subunit S</fullName>
    </submittedName>
</protein>
<evidence type="ECO:0000313" key="7">
    <source>
        <dbReference type="Proteomes" id="UP001057474"/>
    </source>
</evidence>
<evidence type="ECO:0000259" key="5">
    <source>
        <dbReference type="Pfam" id="PF01420"/>
    </source>
</evidence>
<dbReference type="Pfam" id="PF01420">
    <property type="entry name" value="Methylase_S"/>
    <property type="match status" value="1"/>
</dbReference>
<dbReference type="InterPro" id="IPR044946">
    <property type="entry name" value="Restrct_endonuc_typeI_TRD_sf"/>
</dbReference>
<reference evidence="6" key="1">
    <citation type="submission" date="2021-03" db="EMBL/GenBank/DDBJ databases">
        <title>Legionella lytica PCM 2298.</title>
        <authorList>
            <person name="Koper P."/>
        </authorList>
    </citation>
    <scope>NUCLEOTIDE SEQUENCE</scope>
    <source>
        <strain evidence="6">PCM 2298</strain>
    </source>
</reference>
<feature type="compositionally biased region" description="Basic residues" evidence="4">
    <location>
        <begin position="495"/>
        <end position="516"/>
    </location>
</feature>